<comment type="caution">
    <text evidence="3">The sequence shown here is derived from an EMBL/GenBank/DDBJ whole genome shotgun (WGS) entry which is preliminary data.</text>
</comment>
<evidence type="ECO:0000256" key="1">
    <source>
        <dbReference type="SAM" id="Phobius"/>
    </source>
</evidence>
<name>A0A814FFH0_9BILA</name>
<organism evidence="3 4">
    <name type="scientific">Adineta steineri</name>
    <dbReference type="NCBI Taxonomy" id="433720"/>
    <lineage>
        <taxon>Eukaryota</taxon>
        <taxon>Metazoa</taxon>
        <taxon>Spiralia</taxon>
        <taxon>Gnathifera</taxon>
        <taxon>Rotifera</taxon>
        <taxon>Eurotatoria</taxon>
        <taxon>Bdelloidea</taxon>
        <taxon>Adinetida</taxon>
        <taxon>Adinetidae</taxon>
        <taxon>Adineta</taxon>
    </lineage>
</organism>
<reference evidence="3" key="1">
    <citation type="submission" date="2021-02" db="EMBL/GenBank/DDBJ databases">
        <authorList>
            <person name="Nowell W R."/>
        </authorList>
    </citation>
    <scope>NUCLEOTIDE SEQUENCE</scope>
</reference>
<keyword evidence="2" id="KW-0732">Signal</keyword>
<dbReference type="EMBL" id="CAJNOM010000072">
    <property type="protein sequence ID" value="CAF0982138.1"/>
    <property type="molecule type" value="Genomic_DNA"/>
</dbReference>
<feature type="transmembrane region" description="Helical" evidence="1">
    <location>
        <begin position="223"/>
        <end position="248"/>
    </location>
</feature>
<feature type="chain" id="PRO_5032807098" evidence="2">
    <location>
        <begin position="21"/>
        <end position="351"/>
    </location>
</feature>
<accession>A0A814FFH0</accession>
<protein>
    <submittedName>
        <fullName evidence="3">Uncharacterized protein</fullName>
    </submittedName>
</protein>
<evidence type="ECO:0000313" key="3">
    <source>
        <dbReference type="EMBL" id="CAF0982138.1"/>
    </source>
</evidence>
<evidence type="ECO:0000256" key="2">
    <source>
        <dbReference type="SAM" id="SignalP"/>
    </source>
</evidence>
<keyword evidence="4" id="KW-1185">Reference proteome</keyword>
<dbReference type="Proteomes" id="UP000663832">
    <property type="component" value="Unassembled WGS sequence"/>
</dbReference>
<dbReference type="AlphaFoldDB" id="A0A814FFH0"/>
<sequence length="351" mass="40929">MIQWYIICFFFLIKFSSINCIKSQCNYTIINSDNSSSICSGDECYQYIDIDSIIVKPNTCKTSLLILSFSSYKKFVLFRDKFDWNLGDLFSFRQINNEIRQFILFIDQLDNDDKPFDRDQLIKLGMNIDLYTIYIKNIQNKNYLYGSIHYDLNNPQWNIIKIKFRCLKLSAFDKYPCSSEIISPSKFAPQRTTHTFQSTTQIYSSTEELLIKLNQENNKSFDLILIILFPLFILLITIIIFIFVYKYIVGKCCCKKNLSVTPKSSSLANTSNNLNTGERIFSPSLSGSATIPENTFNCNQIQNPIKYTDRHHCTNTHVRNDRNNNYEHMNFDEISISGQQHFVPISSSLKF</sequence>
<keyword evidence="1" id="KW-1133">Transmembrane helix</keyword>
<keyword evidence="1" id="KW-0812">Transmembrane</keyword>
<evidence type="ECO:0000313" key="4">
    <source>
        <dbReference type="Proteomes" id="UP000663832"/>
    </source>
</evidence>
<keyword evidence="1" id="KW-0472">Membrane</keyword>
<gene>
    <name evidence="3" type="ORF">QVE165_LOCUS13922</name>
</gene>
<dbReference type="OrthoDB" id="10082985at2759"/>
<feature type="signal peptide" evidence="2">
    <location>
        <begin position="1"/>
        <end position="20"/>
    </location>
</feature>
<proteinExistence type="predicted"/>